<keyword evidence="5" id="KW-1185">Reference proteome</keyword>
<dbReference type="SMART" id="SM00267">
    <property type="entry name" value="GGDEF"/>
    <property type="match status" value="1"/>
</dbReference>
<dbReference type="InterPro" id="IPR052155">
    <property type="entry name" value="Biofilm_reg_signaling"/>
</dbReference>
<dbReference type="Pfam" id="PF00989">
    <property type="entry name" value="PAS"/>
    <property type="match status" value="1"/>
</dbReference>
<dbReference type="PANTHER" id="PTHR44757:SF2">
    <property type="entry name" value="BIOFILM ARCHITECTURE MAINTENANCE PROTEIN MBAA"/>
    <property type="match status" value="1"/>
</dbReference>
<protein>
    <submittedName>
        <fullName evidence="4">Sensor domain-containing diguanylate cyclase</fullName>
    </submittedName>
</protein>
<dbReference type="PROSITE" id="PS50887">
    <property type="entry name" value="GGDEF"/>
    <property type="match status" value="1"/>
</dbReference>
<dbReference type="AlphaFoldDB" id="A0A2A4HRT3"/>
<dbReference type="PROSITE" id="PS50112">
    <property type="entry name" value="PAS"/>
    <property type="match status" value="1"/>
</dbReference>
<comment type="caution">
    <text evidence="4">The sequence shown here is derived from an EMBL/GenBank/DDBJ whole genome shotgun (WGS) entry which is preliminary data.</text>
</comment>
<dbReference type="InterPro" id="IPR043128">
    <property type="entry name" value="Rev_trsase/Diguanyl_cyclase"/>
</dbReference>
<dbReference type="FunFam" id="3.30.70.270:FF:000001">
    <property type="entry name" value="Diguanylate cyclase domain protein"/>
    <property type="match status" value="1"/>
</dbReference>
<dbReference type="Gene3D" id="3.30.70.270">
    <property type="match status" value="1"/>
</dbReference>
<dbReference type="Pfam" id="PF01590">
    <property type="entry name" value="GAF"/>
    <property type="match status" value="1"/>
</dbReference>
<dbReference type="NCBIfam" id="TIGR00254">
    <property type="entry name" value="GGDEF"/>
    <property type="match status" value="1"/>
</dbReference>
<reference evidence="5" key="1">
    <citation type="submission" date="2017-09" db="EMBL/GenBank/DDBJ databases">
        <authorList>
            <person name="Cho G.-S."/>
            <person name="Oguntoyinbo F.A."/>
            <person name="Cnockaert M."/>
            <person name="Kabisch J."/>
            <person name="Neve H."/>
            <person name="Bockelmann W."/>
            <person name="Wenning M."/>
            <person name="Franz C.M."/>
            <person name="Vandamme P."/>
        </authorList>
    </citation>
    <scope>NUCLEOTIDE SEQUENCE [LARGE SCALE GENOMIC DNA]</scope>
    <source>
        <strain evidence="5">MBT G8648</strain>
    </source>
</reference>
<dbReference type="Gene3D" id="3.30.450.20">
    <property type="entry name" value="PAS domain"/>
    <property type="match status" value="1"/>
</dbReference>
<dbReference type="RefSeq" id="WP_096650572.1">
    <property type="nucleotide sequence ID" value="NZ_NWUX01000002.1"/>
</dbReference>
<dbReference type="SUPFAM" id="SSF55781">
    <property type="entry name" value="GAF domain-like"/>
    <property type="match status" value="1"/>
</dbReference>
<dbReference type="PANTHER" id="PTHR44757">
    <property type="entry name" value="DIGUANYLATE CYCLASE DGCP"/>
    <property type="match status" value="1"/>
</dbReference>
<dbReference type="Proteomes" id="UP000218677">
    <property type="component" value="Unassembled WGS sequence"/>
</dbReference>
<dbReference type="InterPro" id="IPR029016">
    <property type="entry name" value="GAF-like_dom_sf"/>
</dbReference>
<organism evidence="4 5">
    <name type="scientific">Vreelandella nigrificans</name>
    <dbReference type="NCBI Taxonomy" id="2042704"/>
    <lineage>
        <taxon>Bacteria</taxon>
        <taxon>Pseudomonadati</taxon>
        <taxon>Pseudomonadota</taxon>
        <taxon>Gammaproteobacteria</taxon>
        <taxon>Oceanospirillales</taxon>
        <taxon>Halomonadaceae</taxon>
        <taxon>Vreelandella</taxon>
    </lineage>
</organism>
<dbReference type="InterPro" id="IPR003018">
    <property type="entry name" value="GAF"/>
</dbReference>
<evidence type="ECO:0000313" key="5">
    <source>
        <dbReference type="Proteomes" id="UP000218677"/>
    </source>
</evidence>
<dbReference type="InterPro" id="IPR000160">
    <property type="entry name" value="GGDEF_dom"/>
</dbReference>
<accession>A0A2A4HRT3</accession>
<dbReference type="InterPro" id="IPR029787">
    <property type="entry name" value="Nucleotide_cyclase"/>
</dbReference>
<evidence type="ECO:0000313" key="4">
    <source>
        <dbReference type="EMBL" id="PCF97127.1"/>
    </source>
</evidence>
<evidence type="ECO:0000259" key="2">
    <source>
        <dbReference type="PROSITE" id="PS50112"/>
    </source>
</evidence>
<name>A0A2A4HRT3_9GAMM</name>
<dbReference type="Gene3D" id="3.30.450.40">
    <property type="match status" value="1"/>
</dbReference>
<feature type="domain" description="PAS" evidence="2">
    <location>
        <begin position="191"/>
        <end position="245"/>
    </location>
</feature>
<dbReference type="SUPFAM" id="SSF55785">
    <property type="entry name" value="PYP-like sensor domain (PAS domain)"/>
    <property type="match status" value="1"/>
</dbReference>
<evidence type="ECO:0000256" key="1">
    <source>
        <dbReference type="ARBA" id="ARBA00001946"/>
    </source>
</evidence>
<dbReference type="CDD" id="cd01949">
    <property type="entry name" value="GGDEF"/>
    <property type="match status" value="1"/>
</dbReference>
<dbReference type="InterPro" id="IPR000014">
    <property type="entry name" value="PAS"/>
</dbReference>
<dbReference type="GO" id="GO:0006355">
    <property type="term" value="P:regulation of DNA-templated transcription"/>
    <property type="evidence" value="ECO:0007669"/>
    <property type="project" value="InterPro"/>
</dbReference>
<dbReference type="CDD" id="cd00130">
    <property type="entry name" value="PAS"/>
    <property type="match status" value="1"/>
</dbReference>
<dbReference type="GO" id="GO:0003824">
    <property type="term" value="F:catalytic activity"/>
    <property type="evidence" value="ECO:0007669"/>
    <property type="project" value="UniProtKB-ARBA"/>
</dbReference>
<dbReference type="Pfam" id="PF00990">
    <property type="entry name" value="GGDEF"/>
    <property type="match status" value="1"/>
</dbReference>
<dbReference type="SMART" id="SM00091">
    <property type="entry name" value="PAS"/>
    <property type="match status" value="1"/>
</dbReference>
<comment type="cofactor">
    <cofactor evidence="1">
        <name>Mg(2+)</name>
        <dbReference type="ChEBI" id="CHEBI:18420"/>
    </cofactor>
</comment>
<proteinExistence type="predicted"/>
<evidence type="ECO:0000259" key="3">
    <source>
        <dbReference type="PROSITE" id="PS50887"/>
    </source>
</evidence>
<feature type="domain" description="GGDEF" evidence="3">
    <location>
        <begin position="335"/>
        <end position="468"/>
    </location>
</feature>
<dbReference type="NCBIfam" id="TIGR00229">
    <property type="entry name" value="sensory_box"/>
    <property type="match status" value="1"/>
</dbReference>
<dbReference type="InterPro" id="IPR035965">
    <property type="entry name" value="PAS-like_dom_sf"/>
</dbReference>
<sequence>MSFPIPFDEDARLAALNELALLDTANEPVFDRITRLVSLLLNVPMAAVSLVDANRQWFKSKVGMDVIETPRDEAFCAYTVVQAAPLIVNDALLDERFADNPYVTMPGGVRFYAGLPLKNSQGYVLGSLCAMDIKPRILNIAEQAAMEDLADIVVGEIQLRERLIDEQKSKAASQRALNALHLSLEQQIEQRIRELNLVIETAYDAYISIDENGRVLDWNRAAETMFGWSRKEALTRSITTLMLPKGLPSDVSLPAMGEAKRRDGVRLPVEIRLKSYEVNGRTRRSMFIHDITERKQLERLRDQEAREDVLTRLPNRRALDERLPEAMARVRRTHKPLAVLFLDLDGFKDINDQHGHAMGDELLRDIAQRLQMAVRETDFVARWAGDEFVVLLEGIACDAIGPLADKLIHTVEQPIVLSGAVLNVNTSIGVALCMPEAAETPQELLKRADVAMYEAKRTGKGQVRLAPPVDS</sequence>
<dbReference type="SMART" id="SM00065">
    <property type="entry name" value="GAF"/>
    <property type="match status" value="1"/>
</dbReference>
<dbReference type="EMBL" id="NWUX01000002">
    <property type="protein sequence ID" value="PCF97127.1"/>
    <property type="molecule type" value="Genomic_DNA"/>
</dbReference>
<gene>
    <name evidence="4" type="ORF">CPA45_05345</name>
</gene>
<dbReference type="InterPro" id="IPR013767">
    <property type="entry name" value="PAS_fold"/>
</dbReference>
<dbReference type="OrthoDB" id="9812358at2"/>
<dbReference type="SUPFAM" id="SSF55073">
    <property type="entry name" value="Nucleotide cyclase"/>
    <property type="match status" value="1"/>
</dbReference>